<comment type="subcellular location">
    <subcellularLocation>
        <location evidence="4">Cytoplasm</location>
    </subcellularLocation>
</comment>
<dbReference type="Proteomes" id="UP000526033">
    <property type="component" value="Unassembled WGS sequence"/>
</dbReference>
<sequence length="335" mass="38755">MDNEIMQRMQQLKKALFIDEKREQIAKYKAELLDENLWKDWEKGQKISQDLSTLEKDIEEYEMLELMLEDGDTNKFETEFKILELKTFLPSKHDMGNALLSIHAGQGGTEAMDWTAILYRMYQRYAERKGWNCLEVNSVNGDEAGLKTVSVEIDGPYAYGFLKGEAGVHRLVRQSPFNADSLRQTSFALVEVSPLLEESDLDIEIKPEDLEWEFFRAGGKGGQNVNKVSTAVRLKHKPTNIIVECQEERFQGKNREKALQILKNKIYAQELAKHEKEKRELKGDYKMPGWGSQIRNYVLHPYKLVKDLRTNIESTNPESVLDGNLDQYIDAEVRL</sequence>
<dbReference type="GO" id="GO:0016149">
    <property type="term" value="F:translation release factor activity, codon specific"/>
    <property type="evidence" value="ECO:0007669"/>
    <property type="project" value="UniProtKB-UniRule"/>
</dbReference>
<dbReference type="PANTHER" id="PTHR43116:SF3">
    <property type="entry name" value="CLASS I PEPTIDE CHAIN RELEASE FACTOR"/>
    <property type="match status" value="1"/>
</dbReference>
<evidence type="ECO:0000259" key="6">
    <source>
        <dbReference type="PROSITE" id="PS00745"/>
    </source>
</evidence>
<comment type="PTM">
    <text evidence="4">Methylated by PrmC. Methylation increases the termination efficiency of RF2.</text>
</comment>
<dbReference type="Pfam" id="PF00472">
    <property type="entry name" value="RF-1"/>
    <property type="match status" value="1"/>
</dbReference>
<keyword evidence="2 4" id="KW-0488">Methylation</keyword>
<evidence type="ECO:0000256" key="3">
    <source>
        <dbReference type="ARBA" id="ARBA00022917"/>
    </source>
</evidence>
<dbReference type="NCBIfam" id="TIGR00020">
    <property type="entry name" value="prfB"/>
    <property type="match status" value="1"/>
</dbReference>
<gene>
    <name evidence="4" type="primary">prfB</name>
    <name evidence="7" type="ORF">GYA27_03385</name>
</gene>
<dbReference type="PROSITE" id="PS00745">
    <property type="entry name" value="RF_PROK_I"/>
    <property type="match status" value="1"/>
</dbReference>
<evidence type="ECO:0000256" key="1">
    <source>
        <dbReference type="ARBA" id="ARBA00010835"/>
    </source>
</evidence>
<dbReference type="AlphaFoldDB" id="A0A7X9DKM8"/>
<evidence type="ECO:0000313" key="8">
    <source>
        <dbReference type="Proteomes" id="UP000526033"/>
    </source>
</evidence>
<dbReference type="InterPro" id="IPR004374">
    <property type="entry name" value="PrfB"/>
</dbReference>
<dbReference type="InterPro" id="IPR000352">
    <property type="entry name" value="Pep_chain_release_fac_I"/>
</dbReference>
<dbReference type="Pfam" id="PF03462">
    <property type="entry name" value="PCRF"/>
    <property type="match status" value="1"/>
</dbReference>
<feature type="modified residue" description="N5-methylglutamine" evidence="4">
    <location>
        <position position="223"/>
    </location>
</feature>
<dbReference type="Gene3D" id="1.20.58.410">
    <property type="entry name" value="Release factor"/>
    <property type="match status" value="1"/>
</dbReference>
<dbReference type="InterPro" id="IPR005139">
    <property type="entry name" value="PCRF"/>
</dbReference>
<keyword evidence="3 4" id="KW-0648">Protein biosynthesis</keyword>
<evidence type="ECO:0000256" key="2">
    <source>
        <dbReference type="ARBA" id="ARBA00022481"/>
    </source>
</evidence>
<dbReference type="Gene3D" id="3.30.160.20">
    <property type="match status" value="1"/>
</dbReference>
<keyword evidence="4" id="KW-0963">Cytoplasm</keyword>
<dbReference type="InterPro" id="IPR045853">
    <property type="entry name" value="Pep_chain_release_fac_I_sf"/>
</dbReference>
<comment type="similarity">
    <text evidence="1 4">Belongs to the prokaryotic/mitochondrial release factor family.</text>
</comment>
<comment type="function">
    <text evidence="4">Peptide chain release factor 2 directs the termination of translation in response to the peptide chain termination codons UGA and UAA.</text>
</comment>
<reference evidence="7 8" key="1">
    <citation type="journal article" date="2020" name="Biotechnol. Biofuels">
        <title>New insights from the biogas microbiome by comprehensive genome-resolved metagenomics of nearly 1600 species originating from multiple anaerobic digesters.</title>
        <authorList>
            <person name="Campanaro S."/>
            <person name="Treu L."/>
            <person name="Rodriguez-R L.M."/>
            <person name="Kovalovszki A."/>
            <person name="Ziels R.M."/>
            <person name="Maus I."/>
            <person name="Zhu X."/>
            <person name="Kougias P.G."/>
            <person name="Basile A."/>
            <person name="Luo G."/>
            <person name="Schluter A."/>
            <person name="Konstantinidis K.T."/>
            <person name="Angelidaki I."/>
        </authorList>
    </citation>
    <scope>NUCLEOTIDE SEQUENCE [LARGE SCALE GENOMIC DNA]</scope>
    <source>
        <strain evidence="7">AS27yjCOA_165</strain>
    </source>
</reference>
<evidence type="ECO:0000256" key="4">
    <source>
        <dbReference type="HAMAP-Rule" id="MF_00094"/>
    </source>
</evidence>
<evidence type="ECO:0000313" key="7">
    <source>
        <dbReference type="EMBL" id="NMB70215.1"/>
    </source>
</evidence>
<proteinExistence type="inferred from homology"/>
<dbReference type="HAMAP" id="MF_00094">
    <property type="entry name" value="Rel_fac_2"/>
    <property type="match status" value="1"/>
</dbReference>
<dbReference type="Gene3D" id="3.30.70.1660">
    <property type="match status" value="1"/>
</dbReference>
<name>A0A7X9DKM8_UNCKA</name>
<dbReference type="PANTHER" id="PTHR43116">
    <property type="entry name" value="PEPTIDE CHAIN RELEASE FACTOR 2"/>
    <property type="match status" value="1"/>
</dbReference>
<organism evidence="7 8">
    <name type="scientific">candidate division WWE3 bacterium</name>
    <dbReference type="NCBI Taxonomy" id="2053526"/>
    <lineage>
        <taxon>Bacteria</taxon>
        <taxon>Katanobacteria</taxon>
    </lineage>
</organism>
<dbReference type="SUPFAM" id="SSF75620">
    <property type="entry name" value="Release factor"/>
    <property type="match status" value="1"/>
</dbReference>
<protein>
    <recommendedName>
        <fullName evidence="4 5">Peptide chain release factor 2</fullName>
        <shortName evidence="4">RF-2</shortName>
    </recommendedName>
</protein>
<evidence type="ECO:0000256" key="5">
    <source>
        <dbReference type="NCBIfam" id="TIGR00020"/>
    </source>
</evidence>
<accession>A0A7X9DKM8</accession>
<dbReference type="SMART" id="SM00937">
    <property type="entry name" value="PCRF"/>
    <property type="match status" value="1"/>
</dbReference>
<comment type="caution">
    <text evidence="7">The sequence shown here is derived from an EMBL/GenBank/DDBJ whole genome shotgun (WGS) entry which is preliminary data.</text>
</comment>
<feature type="domain" description="Prokaryotic-type class I peptide chain release factors" evidence="6">
    <location>
        <begin position="216"/>
        <end position="232"/>
    </location>
</feature>
<dbReference type="EMBL" id="JAAZNL010000040">
    <property type="protein sequence ID" value="NMB70215.1"/>
    <property type="molecule type" value="Genomic_DNA"/>
</dbReference>
<dbReference type="GO" id="GO:0005737">
    <property type="term" value="C:cytoplasm"/>
    <property type="evidence" value="ECO:0007669"/>
    <property type="project" value="UniProtKB-SubCell"/>
</dbReference>